<evidence type="ECO:0000313" key="9">
    <source>
        <dbReference type="EMBL" id="KMZ74351.1"/>
    </source>
</evidence>
<proteinExistence type="predicted"/>
<dbReference type="PRINTS" id="PR00404">
    <property type="entry name" value="MADSDOMAIN"/>
</dbReference>
<keyword evidence="2" id="KW-0805">Transcription regulation</keyword>
<evidence type="ECO:0000256" key="1">
    <source>
        <dbReference type="ARBA" id="ARBA00004123"/>
    </source>
</evidence>
<dbReference type="OMA" id="NERNAAM"/>
<dbReference type="SMART" id="SM00432">
    <property type="entry name" value="MADS"/>
    <property type="match status" value="1"/>
</dbReference>
<dbReference type="Proteomes" id="UP000036987">
    <property type="component" value="Unassembled WGS sequence"/>
</dbReference>
<gene>
    <name evidence="9" type="ORF">ZOSMA_12G00350</name>
</gene>
<dbReference type="STRING" id="29655.A0A0K9PZB2"/>
<name>A0A0K9PZB2_ZOSMR</name>
<comment type="subcellular location">
    <subcellularLocation>
        <location evidence="1">Nucleus</location>
    </subcellularLocation>
</comment>
<dbReference type="InterPro" id="IPR002100">
    <property type="entry name" value="TF_MADSbox"/>
</dbReference>
<dbReference type="Pfam" id="PF01486">
    <property type="entry name" value="K-box"/>
    <property type="match status" value="1"/>
</dbReference>
<organism evidence="9 10">
    <name type="scientific">Zostera marina</name>
    <name type="common">Eelgrass</name>
    <dbReference type="NCBI Taxonomy" id="29655"/>
    <lineage>
        <taxon>Eukaryota</taxon>
        <taxon>Viridiplantae</taxon>
        <taxon>Streptophyta</taxon>
        <taxon>Embryophyta</taxon>
        <taxon>Tracheophyta</taxon>
        <taxon>Spermatophyta</taxon>
        <taxon>Magnoliopsida</taxon>
        <taxon>Liliopsida</taxon>
        <taxon>Zosteraceae</taxon>
        <taxon>Zostera</taxon>
    </lineage>
</organism>
<protein>
    <submittedName>
        <fullName evidence="9">Agamous-like MADS-box protein AGL8</fullName>
    </submittedName>
</protein>
<dbReference type="SUPFAM" id="SSF55455">
    <property type="entry name" value="SRF-like"/>
    <property type="match status" value="1"/>
</dbReference>
<dbReference type="PROSITE" id="PS51297">
    <property type="entry name" value="K_BOX"/>
    <property type="match status" value="1"/>
</dbReference>
<evidence type="ECO:0000256" key="2">
    <source>
        <dbReference type="ARBA" id="ARBA00023015"/>
    </source>
</evidence>
<dbReference type="GO" id="GO:0006357">
    <property type="term" value="P:regulation of transcription by RNA polymerase II"/>
    <property type="evidence" value="ECO:0000318"/>
    <property type="project" value="GO_Central"/>
</dbReference>
<dbReference type="PROSITE" id="PS50066">
    <property type="entry name" value="MADS_BOX_2"/>
    <property type="match status" value="1"/>
</dbReference>
<evidence type="ECO:0000256" key="4">
    <source>
        <dbReference type="ARBA" id="ARBA00023163"/>
    </source>
</evidence>
<feature type="region of interest" description="Disordered" evidence="6">
    <location>
        <begin position="180"/>
        <end position="213"/>
    </location>
</feature>
<dbReference type="EMBL" id="LFYR01000338">
    <property type="protein sequence ID" value="KMZ74351.1"/>
    <property type="molecule type" value="Genomic_DNA"/>
</dbReference>
<keyword evidence="5" id="KW-0539">Nucleus</keyword>
<dbReference type="CDD" id="cd00265">
    <property type="entry name" value="MADS_MEF2_like"/>
    <property type="match status" value="1"/>
</dbReference>
<dbReference type="InterPro" id="IPR036879">
    <property type="entry name" value="TF_MADSbox_sf"/>
</dbReference>
<evidence type="ECO:0000256" key="6">
    <source>
        <dbReference type="SAM" id="MobiDB-lite"/>
    </source>
</evidence>
<keyword evidence="3" id="KW-0238">DNA-binding</keyword>
<sequence>MGRGRVELRRIENKINRQVTFCKRRSGLLKKAHEISVLCDAEVAAIVFSAKGKLYQYSTDSRMENILERFERHYYAGKHLPEPNFQYSEQGTRSLEYLKMKSKIESLCKNERNLMGEDLDSLSTKDLRVLEQQLESGLTKIRAQKTNMLFDSIADLQSKEKMLLQQNHSLEKKLKNERNAAMAKQTEMNQRGKTKQDIRKSEPLPNLNVRYMH</sequence>
<dbReference type="GO" id="GO:0000981">
    <property type="term" value="F:DNA-binding transcription factor activity, RNA polymerase II-specific"/>
    <property type="evidence" value="ECO:0000318"/>
    <property type="project" value="GO_Central"/>
</dbReference>
<dbReference type="Pfam" id="PF00319">
    <property type="entry name" value="SRF-TF"/>
    <property type="match status" value="1"/>
</dbReference>
<dbReference type="GO" id="GO:0000978">
    <property type="term" value="F:RNA polymerase II cis-regulatory region sequence-specific DNA binding"/>
    <property type="evidence" value="ECO:0000318"/>
    <property type="project" value="GO_Central"/>
</dbReference>
<evidence type="ECO:0000256" key="3">
    <source>
        <dbReference type="ARBA" id="ARBA00023125"/>
    </source>
</evidence>
<dbReference type="OrthoDB" id="1933443at2759"/>
<keyword evidence="4" id="KW-0804">Transcription</keyword>
<evidence type="ECO:0000259" key="7">
    <source>
        <dbReference type="PROSITE" id="PS50066"/>
    </source>
</evidence>
<keyword evidence="10" id="KW-1185">Reference proteome</keyword>
<dbReference type="Gene3D" id="3.40.1810.10">
    <property type="entry name" value="Transcription factor, MADS-box"/>
    <property type="match status" value="1"/>
</dbReference>
<dbReference type="GO" id="GO:0005634">
    <property type="term" value="C:nucleus"/>
    <property type="evidence" value="ECO:0007669"/>
    <property type="project" value="UniProtKB-SubCell"/>
</dbReference>
<dbReference type="FunFam" id="3.40.1810.10:FF:000003">
    <property type="entry name" value="MADS-box transcription factor MADS-MC"/>
    <property type="match status" value="1"/>
</dbReference>
<comment type="caution">
    <text evidence="9">The sequence shown here is derived from an EMBL/GenBank/DDBJ whole genome shotgun (WGS) entry which is preliminary data.</text>
</comment>
<dbReference type="InterPro" id="IPR033896">
    <property type="entry name" value="MEF2-like_N"/>
</dbReference>
<evidence type="ECO:0000259" key="8">
    <source>
        <dbReference type="PROSITE" id="PS51297"/>
    </source>
</evidence>
<dbReference type="GO" id="GO:0045944">
    <property type="term" value="P:positive regulation of transcription by RNA polymerase II"/>
    <property type="evidence" value="ECO:0007669"/>
    <property type="project" value="InterPro"/>
</dbReference>
<feature type="domain" description="K-box" evidence="8">
    <location>
        <begin position="90"/>
        <end position="180"/>
    </location>
</feature>
<dbReference type="PANTHER" id="PTHR48019">
    <property type="entry name" value="SERUM RESPONSE FACTOR HOMOLOG"/>
    <property type="match status" value="1"/>
</dbReference>
<dbReference type="InterPro" id="IPR002487">
    <property type="entry name" value="TF_Kbox"/>
</dbReference>
<accession>A0A0K9PZB2</accession>
<dbReference type="AlphaFoldDB" id="A0A0K9PZB2"/>
<feature type="domain" description="MADS-box" evidence="7">
    <location>
        <begin position="1"/>
        <end position="61"/>
    </location>
</feature>
<dbReference type="GO" id="GO:0046983">
    <property type="term" value="F:protein dimerization activity"/>
    <property type="evidence" value="ECO:0007669"/>
    <property type="project" value="InterPro"/>
</dbReference>
<reference evidence="10" key="1">
    <citation type="journal article" date="2016" name="Nature">
        <title>The genome of the seagrass Zostera marina reveals angiosperm adaptation to the sea.</title>
        <authorList>
            <person name="Olsen J.L."/>
            <person name="Rouze P."/>
            <person name="Verhelst B."/>
            <person name="Lin Y.-C."/>
            <person name="Bayer T."/>
            <person name="Collen J."/>
            <person name="Dattolo E."/>
            <person name="De Paoli E."/>
            <person name="Dittami S."/>
            <person name="Maumus F."/>
            <person name="Michel G."/>
            <person name="Kersting A."/>
            <person name="Lauritano C."/>
            <person name="Lohaus R."/>
            <person name="Toepel M."/>
            <person name="Tonon T."/>
            <person name="Vanneste K."/>
            <person name="Amirebrahimi M."/>
            <person name="Brakel J."/>
            <person name="Bostroem C."/>
            <person name="Chovatia M."/>
            <person name="Grimwood J."/>
            <person name="Jenkins J.W."/>
            <person name="Jueterbock A."/>
            <person name="Mraz A."/>
            <person name="Stam W.T."/>
            <person name="Tice H."/>
            <person name="Bornberg-Bauer E."/>
            <person name="Green P.J."/>
            <person name="Pearson G.A."/>
            <person name="Procaccini G."/>
            <person name="Duarte C.M."/>
            <person name="Schmutz J."/>
            <person name="Reusch T.B.H."/>
            <person name="Van de Peer Y."/>
        </authorList>
    </citation>
    <scope>NUCLEOTIDE SEQUENCE [LARGE SCALE GENOMIC DNA]</scope>
    <source>
        <strain evidence="10">cv. Finnish</strain>
    </source>
</reference>
<evidence type="ECO:0000313" key="10">
    <source>
        <dbReference type="Proteomes" id="UP000036987"/>
    </source>
</evidence>
<dbReference type="InterPro" id="IPR050142">
    <property type="entry name" value="MADS-box/MEF2_TF"/>
</dbReference>
<evidence type="ECO:0000256" key="5">
    <source>
        <dbReference type="ARBA" id="ARBA00023242"/>
    </source>
</evidence>